<dbReference type="AlphaFoldDB" id="A0A6N7KWH3"/>
<evidence type="ECO:0000256" key="1">
    <source>
        <dbReference type="SAM" id="MobiDB-lite"/>
    </source>
</evidence>
<feature type="chain" id="PRO_5026821530" evidence="2">
    <location>
        <begin position="28"/>
        <end position="82"/>
    </location>
</feature>
<feature type="region of interest" description="Disordered" evidence="1">
    <location>
        <begin position="56"/>
        <end position="82"/>
    </location>
</feature>
<gene>
    <name evidence="3" type="ORF">F7Q99_26925</name>
</gene>
<keyword evidence="4" id="KW-1185">Reference proteome</keyword>
<sequence length="82" mass="8425">MFTSPHARVTLTVVTAVLLTAGATATAAPAPGLRDVTAQQCRDAGGTVEGSGYCVGADGDDEWGEPLDGQAVNPDPNLWERQ</sequence>
<organism evidence="3 4">
    <name type="scientific">Streptomyces kaniharaensis</name>
    <dbReference type="NCBI Taxonomy" id="212423"/>
    <lineage>
        <taxon>Bacteria</taxon>
        <taxon>Bacillati</taxon>
        <taxon>Actinomycetota</taxon>
        <taxon>Actinomycetes</taxon>
        <taxon>Kitasatosporales</taxon>
        <taxon>Streptomycetaceae</taxon>
        <taxon>Streptomyces</taxon>
    </lineage>
</organism>
<protein>
    <submittedName>
        <fullName evidence="3">Uncharacterized protein</fullName>
    </submittedName>
</protein>
<comment type="caution">
    <text evidence="3">The sequence shown here is derived from an EMBL/GenBank/DDBJ whole genome shotgun (WGS) entry which is preliminary data.</text>
</comment>
<proteinExistence type="predicted"/>
<keyword evidence="2" id="KW-0732">Signal</keyword>
<evidence type="ECO:0000313" key="3">
    <source>
        <dbReference type="EMBL" id="MQS15801.1"/>
    </source>
</evidence>
<name>A0A6N7KWH3_9ACTN</name>
<dbReference type="Proteomes" id="UP000450000">
    <property type="component" value="Unassembled WGS sequence"/>
</dbReference>
<dbReference type="EMBL" id="WBOF01000001">
    <property type="protein sequence ID" value="MQS15801.1"/>
    <property type="molecule type" value="Genomic_DNA"/>
</dbReference>
<dbReference type="OrthoDB" id="4330431at2"/>
<reference evidence="3 4" key="1">
    <citation type="submission" date="2019-09" db="EMBL/GenBank/DDBJ databases">
        <title>Genome Sequences of Streptomyces kaniharaensis ATCC 21070.</title>
        <authorList>
            <person name="Zhu W."/>
            <person name="De Crecy-Lagard V."/>
            <person name="Richards N.G."/>
        </authorList>
    </citation>
    <scope>NUCLEOTIDE SEQUENCE [LARGE SCALE GENOMIC DNA]</scope>
    <source>
        <strain evidence="3 4">SF-557</strain>
    </source>
</reference>
<evidence type="ECO:0000256" key="2">
    <source>
        <dbReference type="SAM" id="SignalP"/>
    </source>
</evidence>
<feature type="signal peptide" evidence="2">
    <location>
        <begin position="1"/>
        <end position="27"/>
    </location>
</feature>
<dbReference type="RefSeq" id="WP_153465511.1">
    <property type="nucleotide sequence ID" value="NZ_WBOF01000001.1"/>
</dbReference>
<accession>A0A6N7KWH3</accession>
<evidence type="ECO:0000313" key="4">
    <source>
        <dbReference type="Proteomes" id="UP000450000"/>
    </source>
</evidence>